<protein>
    <submittedName>
        <fullName evidence="16">Putative cytochrome p450 cyp2 subfamily protein</fullName>
    </submittedName>
</protein>
<dbReference type="VEuPathDB" id="VectorBase:AALF019127"/>
<name>A0A023ET93_AEDAL</name>
<evidence type="ECO:0000256" key="3">
    <source>
        <dbReference type="ARBA" id="ARBA00004174"/>
    </source>
</evidence>
<dbReference type="GO" id="GO:0005789">
    <property type="term" value="C:endoplasmic reticulum membrane"/>
    <property type="evidence" value="ECO:0007669"/>
    <property type="project" value="UniProtKB-SubCell"/>
</dbReference>
<comment type="cofactor">
    <cofactor evidence="1 14">
        <name>heme</name>
        <dbReference type="ChEBI" id="CHEBI:30413"/>
    </cofactor>
</comment>
<keyword evidence="8" id="KW-0256">Endoplasmic reticulum</keyword>
<comment type="similarity">
    <text evidence="5 15">Belongs to the cytochrome P450 family.</text>
</comment>
<keyword evidence="6 14" id="KW-0349">Heme</keyword>
<dbReference type="VEuPathDB" id="VectorBase:AALC636_020388"/>
<evidence type="ECO:0000256" key="11">
    <source>
        <dbReference type="ARBA" id="ARBA00023004"/>
    </source>
</evidence>
<evidence type="ECO:0000256" key="10">
    <source>
        <dbReference type="ARBA" id="ARBA00023002"/>
    </source>
</evidence>
<dbReference type="GO" id="GO:0005506">
    <property type="term" value="F:iron ion binding"/>
    <property type="evidence" value="ECO:0007669"/>
    <property type="project" value="InterPro"/>
</dbReference>
<dbReference type="GO" id="GO:0016705">
    <property type="term" value="F:oxidoreductase activity, acting on paired donors, with incorporation or reduction of molecular oxygen"/>
    <property type="evidence" value="ECO:0007669"/>
    <property type="project" value="InterPro"/>
</dbReference>
<dbReference type="Gene3D" id="1.10.630.10">
    <property type="entry name" value="Cytochrome P450"/>
    <property type="match status" value="1"/>
</dbReference>
<keyword evidence="10 15" id="KW-0560">Oxidoreductase</keyword>
<keyword evidence="11 14" id="KW-0408">Iron</keyword>
<keyword evidence="13" id="KW-0472">Membrane</keyword>
<dbReference type="VEuPathDB" id="VectorBase:AALFPA_079938"/>
<dbReference type="GO" id="GO:0020037">
    <property type="term" value="F:heme binding"/>
    <property type="evidence" value="ECO:0007669"/>
    <property type="project" value="InterPro"/>
</dbReference>
<evidence type="ECO:0000256" key="15">
    <source>
        <dbReference type="RuleBase" id="RU000461"/>
    </source>
</evidence>
<evidence type="ECO:0000256" key="14">
    <source>
        <dbReference type="PIRSR" id="PIRSR602401-1"/>
    </source>
</evidence>
<proteinExistence type="evidence at transcript level"/>
<dbReference type="InterPro" id="IPR017972">
    <property type="entry name" value="Cyt_P450_CS"/>
</dbReference>
<dbReference type="InterPro" id="IPR050196">
    <property type="entry name" value="Cytochrome_P450_Monoox"/>
</dbReference>
<evidence type="ECO:0000256" key="8">
    <source>
        <dbReference type="ARBA" id="ARBA00022824"/>
    </source>
</evidence>
<comment type="function">
    <text evidence="2">May be involved in the metabolism of insect hormones and in the breakdown of synthetic insecticides.</text>
</comment>
<feature type="binding site" description="axial binding residue" evidence="14">
    <location>
        <position position="441"/>
    </location>
    <ligand>
        <name>heme</name>
        <dbReference type="ChEBI" id="CHEBI:30413"/>
    </ligand>
    <ligandPart>
        <name>Fe</name>
        <dbReference type="ChEBI" id="CHEBI:18248"/>
    </ligandPart>
</feature>
<evidence type="ECO:0000256" key="1">
    <source>
        <dbReference type="ARBA" id="ARBA00001971"/>
    </source>
</evidence>
<evidence type="ECO:0000256" key="4">
    <source>
        <dbReference type="ARBA" id="ARBA00004406"/>
    </source>
</evidence>
<reference evidence="16" key="1">
    <citation type="journal article" date="2014" name="PLoS Negl. Trop. Dis.">
        <title>Identification and characterization of seminal fluid proteins in the Asian tiger mosquito, Aedes albopictus.</title>
        <authorList>
            <person name="Boes K.E."/>
            <person name="Ribeiro J.M."/>
            <person name="Wong A."/>
            <person name="Harrington L.C."/>
            <person name="Wolfner M.F."/>
            <person name="Sirot L.K."/>
        </authorList>
    </citation>
    <scope>NUCLEOTIDE SEQUENCE</scope>
    <source>
        <tissue evidence="16">Reproductive organs</tissue>
    </source>
</reference>
<dbReference type="PRINTS" id="PR00463">
    <property type="entry name" value="EP450I"/>
</dbReference>
<dbReference type="PANTHER" id="PTHR24291:SF189">
    <property type="entry name" value="CYTOCHROME P450 4C3-RELATED"/>
    <property type="match status" value="1"/>
</dbReference>
<evidence type="ECO:0000256" key="5">
    <source>
        <dbReference type="ARBA" id="ARBA00010617"/>
    </source>
</evidence>
<dbReference type="InterPro" id="IPR002401">
    <property type="entry name" value="Cyt_P450_E_grp-I"/>
</dbReference>
<evidence type="ECO:0000313" key="16">
    <source>
        <dbReference type="EMBL" id="JAC12513.1"/>
    </source>
</evidence>
<dbReference type="PRINTS" id="PR00385">
    <property type="entry name" value="P450"/>
</dbReference>
<dbReference type="Pfam" id="PF00067">
    <property type="entry name" value="p450"/>
    <property type="match status" value="1"/>
</dbReference>
<dbReference type="InterPro" id="IPR036396">
    <property type="entry name" value="Cyt_P450_sf"/>
</dbReference>
<dbReference type="GO" id="GO:0004497">
    <property type="term" value="F:monooxygenase activity"/>
    <property type="evidence" value="ECO:0007669"/>
    <property type="project" value="UniProtKB-KW"/>
</dbReference>
<keyword evidence="7 14" id="KW-0479">Metal-binding</keyword>
<evidence type="ECO:0000256" key="2">
    <source>
        <dbReference type="ARBA" id="ARBA00003690"/>
    </source>
</evidence>
<sequence length="498" mass="57224">MLLVLLAVVGILLLIQYIKLLLSNSYADQIPALQPVYPVLGHIPHFWGKNTHQAFDSIVKLLGSVERVGKLMIGPKPLITINHPDLMQQVLTRNDLYDKPFLYEFLRLGNGLISERSGERWLQTRKLLGPTFNTGMLTSFLSTMDARASKMISKLQPLADGHTEIDIYPFVSTCTLEIAISTTMGRMEDEVPGQQDFIRGLEIIMNAVGARVVNINLWLFYQFSRAYEVEERARKVCYEFTNKIIEERRLELQNQPKDCLVDDEFIKKRMNTLDQILTAQKSDGTTFSNMDLIYQLFTIISAANDTSALTVSYTCLYLGMNPDIQEKVLTEMNQVFYSPEVEINLDTVRQLEYTEMVIKEALRICPTAPFAGRQTANEFLLDGIPIPKGEIICMDLYNLHRRKEFWGADPDRFDPERFRPEAVERRHPFAFLPFSGGSRNCIGHRYAMNAMKIMLLRLLQNFEVRTNLKQADFKFRFEITAKLEGPHSVWLVKRNKGS</sequence>
<keyword evidence="9" id="KW-0492">Microsome</keyword>
<accession>A0A023ET93</accession>
<organism evidence="16">
    <name type="scientific">Aedes albopictus</name>
    <name type="common">Asian tiger mosquito</name>
    <name type="synonym">Stegomyia albopicta</name>
    <dbReference type="NCBI Taxonomy" id="7160"/>
    <lineage>
        <taxon>Eukaryota</taxon>
        <taxon>Metazoa</taxon>
        <taxon>Ecdysozoa</taxon>
        <taxon>Arthropoda</taxon>
        <taxon>Hexapoda</taxon>
        <taxon>Insecta</taxon>
        <taxon>Pterygota</taxon>
        <taxon>Neoptera</taxon>
        <taxon>Endopterygota</taxon>
        <taxon>Diptera</taxon>
        <taxon>Nematocera</taxon>
        <taxon>Culicoidea</taxon>
        <taxon>Culicidae</taxon>
        <taxon>Culicinae</taxon>
        <taxon>Aedini</taxon>
        <taxon>Aedes</taxon>
        <taxon>Stegomyia</taxon>
    </lineage>
</organism>
<dbReference type="PANTHER" id="PTHR24291">
    <property type="entry name" value="CYTOCHROME P450 FAMILY 4"/>
    <property type="match status" value="1"/>
</dbReference>
<evidence type="ECO:0000256" key="9">
    <source>
        <dbReference type="ARBA" id="ARBA00022848"/>
    </source>
</evidence>
<dbReference type="EMBL" id="GAPW01001085">
    <property type="protein sequence ID" value="JAC12513.1"/>
    <property type="molecule type" value="mRNA"/>
</dbReference>
<evidence type="ECO:0000256" key="6">
    <source>
        <dbReference type="ARBA" id="ARBA00022617"/>
    </source>
</evidence>
<dbReference type="AlphaFoldDB" id="A0A023ET93"/>
<keyword evidence="12 15" id="KW-0503">Monooxygenase</keyword>
<dbReference type="SUPFAM" id="SSF48264">
    <property type="entry name" value="Cytochrome P450"/>
    <property type="match status" value="1"/>
</dbReference>
<comment type="subcellular location">
    <subcellularLocation>
        <location evidence="4">Endoplasmic reticulum membrane</location>
        <topology evidence="4">Peripheral membrane protein</topology>
    </subcellularLocation>
    <subcellularLocation>
        <location evidence="3">Microsome membrane</location>
        <topology evidence="3">Peripheral membrane protein</topology>
    </subcellularLocation>
</comment>
<dbReference type="PROSITE" id="PS00086">
    <property type="entry name" value="CYTOCHROME_P450"/>
    <property type="match status" value="1"/>
</dbReference>
<dbReference type="InterPro" id="IPR001128">
    <property type="entry name" value="Cyt_P450"/>
</dbReference>
<evidence type="ECO:0000256" key="7">
    <source>
        <dbReference type="ARBA" id="ARBA00022723"/>
    </source>
</evidence>
<evidence type="ECO:0000256" key="13">
    <source>
        <dbReference type="ARBA" id="ARBA00023136"/>
    </source>
</evidence>
<evidence type="ECO:0000256" key="12">
    <source>
        <dbReference type="ARBA" id="ARBA00023033"/>
    </source>
</evidence>